<feature type="compositionally biased region" description="Polar residues" evidence="1">
    <location>
        <begin position="173"/>
        <end position="187"/>
    </location>
</feature>
<keyword evidence="2" id="KW-0812">Transmembrane</keyword>
<feature type="compositionally biased region" description="Polar residues" evidence="1">
    <location>
        <begin position="201"/>
        <end position="214"/>
    </location>
</feature>
<feature type="transmembrane region" description="Helical" evidence="2">
    <location>
        <begin position="103"/>
        <end position="121"/>
    </location>
</feature>
<dbReference type="KEGG" id="cuo:CUROG_09195"/>
<accession>A0A5J6ZBS7</accession>
<name>A0A5J6ZBS7_9CORY</name>
<keyword evidence="2" id="KW-1133">Transmembrane helix</keyword>
<keyword evidence="2" id="KW-0472">Membrane</keyword>
<keyword evidence="4" id="KW-1185">Reference proteome</keyword>
<feature type="transmembrane region" description="Helical" evidence="2">
    <location>
        <begin position="127"/>
        <end position="145"/>
    </location>
</feature>
<feature type="region of interest" description="Disordered" evidence="1">
    <location>
        <begin position="156"/>
        <end position="225"/>
    </location>
</feature>
<feature type="transmembrane region" description="Helical" evidence="2">
    <location>
        <begin position="38"/>
        <end position="59"/>
    </location>
</feature>
<evidence type="ECO:0000256" key="1">
    <source>
        <dbReference type="SAM" id="MobiDB-lite"/>
    </source>
</evidence>
<dbReference type="EMBL" id="CP045032">
    <property type="protein sequence ID" value="QFQ03183.1"/>
    <property type="molecule type" value="Genomic_DNA"/>
</dbReference>
<sequence>MIMASDNHDRTNALTALGDIDRMIQRAEAEERTRATPVIALVIISSIIVAITTFCIFLRWQPAAWIGVALLCVLVIATTVLSKKLNVSRSSLQDPLERRWSPWSLGIALLPLSLIISDIIEDNNHPWWGYLLAIPTAGVCGYSYYQIGMADIIHPGQQRDQLNGPSAFPPDAANQNSPDGAAAQNSPDGVANRDSAHSIKDQSSPRNTANQASADDTVDSERDHG</sequence>
<protein>
    <submittedName>
        <fullName evidence="3">Uncharacterized protein</fullName>
    </submittedName>
</protein>
<gene>
    <name evidence="3" type="ORF">CUROG_09195</name>
</gene>
<organism evidence="3 4">
    <name type="scientific">Corynebacterium urogenitale</name>
    <dbReference type="NCBI Taxonomy" id="2487892"/>
    <lineage>
        <taxon>Bacteria</taxon>
        <taxon>Bacillati</taxon>
        <taxon>Actinomycetota</taxon>
        <taxon>Actinomycetes</taxon>
        <taxon>Mycobacteriales</taxon>
        <taxon>Corynebacteriaceae</taxon>
        <taxon>Corynebacterium</taxon>
    </lineage>
</organism>
<evidence type="ECO:0000313" key="3">
    <source>
        <dbReference type="EMBL" id="QFQ03183.1"/>
    </source>
</evidence>
<proteinExistence type="predicted"/>
<evidence type="ECO:0000313" key="4">
    <source>
        <dbReference type="Proteomes" id="UP000326711"/>
    </source>
</evidence>
<evidence type="ECO:0000256" key="2">
    <source>
        <dbReference type="SAM" id="Phobius"/>
    </source>
</evidence>
<dbReference type="AlphaFoldDB" id="A0A5J6ZBS7"/>
<reference evidence="4" key="1">
    <citation type="submission" date="2019-10" db="EMBL/GenBank/DDBJ databases">
        <title>Complete genome sequence of Corynebacterium urogenitalis DSM 108747, isolated from the genital tract of a cow.</title>
        <authorList>
            <person name="Ruckert C."/>
            <person name="Ballas P."/>
            <person name="Wagener K."/>
            <person name="Drillich M."/>
            <person name="Kaempfer P."/>
            <person name="Busse H.-J."/>
            <person name="Ehling-Schulz M."/>
        </authorList>
    </citation>
    <scope>NUCLEOTIDE SEQUENCE [LARGE SCALE GENOMIC DNA]</scope>
    <source>
        <strain evidence="4">LMM 1652</strain>
    </source>
</reference>
<dbReference type="Proteomes" id="UP000326711">
    <property type="component" value="Chromosome"/>
</dbReference>
<feature type="transmembrane region" description="Helical" evidence="2">
    <location>
        <begin position="65"/>
        <end position="82"/>
    </location>
</feature>